<dbReference type="AlphaFoldDB" id="A0A5E4QFS4"/>
<evidence type="ECO:0000313" key="2">
    <source>
        <dbReference type="Proteomes" id="UP000324832"/>
    </source>
</evidence>
<dbReference type="Proteomes" id="UP000324832">
    <property type="component" value="Unassembled WGS sequence"/>
</dbReference>
<proteinExistence type="predicted"/>
<accession>A0A5E4QFS4</accession>
<organism evidence="1 2">
    <name type="scientific">Leptidea sinapis</name>
    <dbReference type="NCBI Taxonomy" id="189913"/>
    <lineage>
        <taxon>Eukaryota</taxon>
        <taxon>Metazoa</taxon>
        <taxon>Ecdysozoa</taxon>
        <taxon>Arthropoda</taxon>
        <taxon>Hexapoda</taxon>
        <taxon>Insecta</taxon>
        <taxon>Pterygota</taxon>
        <taxon>Neoptera</taxon>
        <taxon>Endopterygota</taxon>
        <taxon>Lepidoptera</taxon>
        <taxon>Glossata</taxon>
        <taxon>Ditrysia</taxon>
        <taxon>Papilionoidea</taxon>
        <taxon>Pieridae</taxon>
        <taxon>Dismorphiinae</taxon>
        <taxon>Leptidea</taxon>
    </lineage>
</organism>
<keyword evidence="2" id="KW-1185">Reference proteome</keyword>
<sequence length="91" mass="10377">MKDLFLGKECEVCAPWNACDVKTTNRLYNTTALEDTLFKIEKKKILNFKLWLKINKANVMKLTVLIHLEPQNTWQASPSESPAQNILGVSV</sequence>
<dbReference type="EMBL" id="FZQP02002692">
    <property type="protein sequence ID" value="VVC96376.1"/>
    <property type="molecule type" value="Genomic_DNA"/>
</dbReference>
<name>A0A5E4QFS4_9NEOP</name>
<evidence type="ECO:0000313" key="1">
    <source>
        <dbReference type="EMBL" id="VVC96376.1"/>
    </source>
</evidence>
<gene>
    <name evidence="1" type="ORF">LSINAPIS_LOCUS7898</name>
</gene>
<reference evidence="1 2" key="1">
    <citation type="submission" date="2017-07" db="EMBL/GenBank/DDBJ databases">
        <authorList>
            <person name="Talla V."/>
            <person name="Backstrom N."/>
        </authorList>
    </citation>
    <scope>NUCLEOTIDE SEQUENCE [LARGE SCALE GENOMIC DNA]</scope>
</reference>
<protein>
    <submittedName>
        <fullName evidence="1">Uncharacterized protein</fullName>
    </submittedName>
</protein>